<comment type="similarity">
    <text evidence="1">Belongs to the alphaproteobacteria porin family.</text>
</comment>
<keyword evidence="7" id="KW-1185">Reference proteome</keyword>
<feature type="chain" id="PRO_5021909532" evidence="5">
    <location>
        <begin position="26"/>
        <end position="536"/>
    </location>
</feature>
<dbReference type="InterPro" id="IPR003684">
    <property type="entry name" value="Porin_alphabac"/>
</dbReference>
<dbReference type="GO" id="GO:0016020">
    <property type="term" value="C:membrane"/>
    <property type="evidence" value="ECO:0007669"/>
    <property type="project" value="InterPro"/>
</dbReference>
<evidence type="ECO:0000256" key="1">
    <source>
        <dbReference type="ARBA" id="ARBA00009521"/>
    </source>
</evidence>
<dbReference type="GO" id="GO:0015288">
    <property type="term" value="F:porin activity"/>
    <property type="evidence" value="ECO:0007669"/>
    <property type="project" value="InterPro"/>
</dbReference>
<proteinExistence type="inferred from homology"/>
<dbReference type="KEGG" id="pnd:Pla175_37540"/>
<evidence type="ECO:0000256" key="4">
    <source>
        <dbReference type="SAM" id="MobiDB-lite"/>
    </source>
</evidence>
<reference evidence="6 7" key="1">
    <citation type="submission" date="2019-02" db="EMBL/GenBank/DDBJ databases">
        <title>Deep-cultivation of Planctomycetes and their phenomic and genomic characterization uncovers novel biology.</title>
        <authorList>
            <person name="Wiegand S."/>
            <person name="Jogler M."/>
            <person name="Boedeker C."/>
            <person name="Pinto D."/>
            <person name="Vollmers J."/>
            <person name="Rivas-Marin E."/>
            <person name="Kohn T."/>
            <person name="Peeters S.H."/>
            <person name="Heuer A."/>
            <person name="Rast P."/>
            <person name="Oberbeckmann S."/>
            <person name="Bunk B."/>
            <person name="Jeske O."/>
            <person name="Meyerdierks A."/>
            <person name="Storesund J.E."/>
            <person name="Kallscheuer N."/>
            <person name="Luecker S."/>
            <person name="Lage O.M."/>
            <person name="Pohl T."/>
            <person name="Merkel B.J."/>
            <person name="Hornburger P."/>
            <person name="Mueller R.-W."/>
            <person name="Bruemmer F."/>
            <person name="Labrenz M."/>
            <person name="Spormann A.M."/>
            <person name="Op den Camp H."/>
            <person name="Overmann J."/>
            <person name="Amann R."/>
            <person name="Jetten M.S.M."/>
            <person name="Mascher T."/>
            <person name="Medema M.H."/>
            <person name="Devos D.P."/>
            <person name="Kaster A.-K."/>
            <person name="Ovreas L."/>
            <person name="Rohde M."/>
            <person name="Galperin M.Y."/>
            <person name="Jogler C."/>
        </authorList>
    </citation>
    <scope>NUCLEOTIDE SEQUENCE [LARGE SCALE GENOMIC DNA]</scope>
    <source>
        <strain evidence="6 7">Pla175</strain>
    </source>
</reference>
<evidence type="ECO:0000313" key="7">
    <source>
        <dbReference type="Proteomes" id="UP000317429"/>
    </source>
</evidence>
<keyword evidence="3" id="KW-0472">Membrane</keyword>
<keyword evidence="5" id="KW-0732">Signal</keyword>
<dbReference type="SUPFAM" id="SSF56935">
    <property type="entry name" value="Porins"/>
    <property type="match status" value="1"/>
</dbReference>
<feature type="compositionally biased region" description="Low complexity" evidence="4">
    <location>
        <begin position="32"/>
        <end position="45"/>
    </location>
</feature>
<sequence precursor="true">MQAVDRASTICLFLLATLLSPAAGAAQPPEPSSSALSGPPLAYPSTSEPSASQPSVGPAAPPVTDDVGYQYGYLDEQNIPGALRDDPLAEDLPAYYYSPRPYRATGLGVRPIADYAPPGYQPREQQEGPAVPEYSRLAPPVPISTEQRDSLVVRGIYPGSFLAPGTNTSFRLRGFVRLGALLDLDPIGSADSFVTNTIPVPQSAGQNFNMGGRFSRLGFETWTPTEFCDWNVHTFIEGDFFNGPAQAAGGGGNPFRLRNAFIDFGYFRLGQQNSVFMDGTNWPSVADFQGPNSWVNQRQPSARVTLPVCDCFYWAGAMERPFSDITFSPAQGAAVQDVPDFTTHLRYEATRGHAQLSALVRGIGYRPVDDAVARQAAAGVSGSAVLHPWAILFGTDPVHDPDPSGLTRSRMLMQATWGPGVGRYLNDLAGQGLDAQVDPVTGQLELVQATGWNASYEHWYNAHWLSNFTYSNVDVQNNAPTPAGTYASAQYVAAGLWWVPIPRLAIATEFLWGERQNEDGQSADVQRLHGMVQYNF</sequence>
<feature type="compositionally biased region" description="Polar residues" evidence="4">
    <location>
        <begin position="46"/>
        <end position="55"/>
    </location>
</feature>
<dbReference type="Pfam" id="PF02530">
    <property type="entry name" value="Porin_2"/>
    <property type="match status" value="1"/>
</dbReference>
<dbReference type="Proteomes" id="UP000317429">
    <property type="component" value="Chromosome"/>
</dbReference>
<protein>
    <submittedName>
        <fullName evidence="6">Porin subfamily protein</fullName>
    </submittedName>
</protein>
<dbReference type="AlphaFoldDB" id="A0A518DFU3"/>
<evidence type="ECO:0000256" key="2">
    <source>
        <dbReference type="ARBA" id="ARBA00022448"/>
    </source>
</evidence>
<organism evidence="6 7">
    <name type="scientific">Pirellulimonas nuda</name>
    <dbReference type="NCBI Taxonomy" id="2528009"/>
    <lineage>
        <taxon>Bacteria</taxon>
        <taxon>Pseudomonadati</taxon>
        <taxon>Planctomycetota</taxon>
        <taxon>Planctomycetia</taxon>
        <taxon>Pirellulales</taxon>
        <taxon>Lacipirellulaceae</taxon>
        <taxon>Pirellulimonas</taxon>
    </lineage>
</organism>
<dbReference type="OrthoDB" id="207797at2"/>
<dbReference type="RefSeq" id="WP_145288659.1">
    <property type="nucleotide sequence ID" value="NZ_CP036291.1"/>
</dbReference>
<evidence type="ECO:0000313" key="6">
    <source>
        <dbReference type="EMBL" id="QDU90350.1"/>
    </source>
</evidence>
<feature type="signal peptide" evidence="5">
    <location>
        <begin position="1"/>
        <end position="25"/>
    </location>
</feature>
<keyword evidence="2" id="KW-0813">Transport</keyword>
<name>A0A518DFU3_9BACT</name>
<evidence type="ECO:0000256" key="3">
    <source>
        <dbReference type="ARBA" id="ARBA00023136"/>
    </source>
</evidence>
<evidence type="ECO:0000256" key="5">
    <source>
        <dbReference type="SAM" id="SignalP"/>
    </source>
</evidence>
<gene>
    <name evidence="6" type="ORF">Pla175_37540</name>
</gene>
<accession>A0A518DFU3</accession>
<dbReference type="EMBL" id="CP036291">
    <property type="protein sequence ID" value="QDU90350.1"/>
    <property type="molecule type" value="Genomic_DNA"/>
</dbReference>
<feature type="region of interest" description="Disordered" evidence="4">
    <location>
        <begin position="24"/>
        <end position="68"/>
    </location>
</feature>